<proteinExistence type="predicted"/>
<protein>
    <submittedName>
        <fullName evidence="3">Uncharacterized protein</fullName>
    </submittedName>
</protein>
<dbReference type="AlphaFoldDB" id="A0A9Q3URY8"/>
<feature type="transmembrane region" description="Helical" evidence="1">
    <location>
        <begin position="39"/>
        <end position="59"/>
    </location>
</feature>
<feature type="transmembrane region" description="Helical" evidence="1">
    <location>
        <begin position="71"/>
        <end position="89"/>
    </location>
</feature>
<evidence type="ECO:0000313" key="5">
    <source>
        <dbReference type="Proteomes" id="UP001107960"/>
    </source>
</evidence>
<gene>
    <name evidence="2" type="ORF">IEW27_05980</name>
    <name evidence="3" type="ORF">LNP80_03305</name>
</gene>
<evidence type="ECO:0000256" key="1">
    <source>
        <dbReference type="SAM" id="Phobius"/>
    </source>
</evidence>
<comment type="caution">
    <text evidence="3">The sequence shown here is derived from an EMBL/GenBank/DDBJ whole genome shotgun (WGS) entry which is preliminary data.</text>
</comment>
<reference evidence="2" key="3">
    <citation type="submission" date="2024-05" db="EMBL/GenBank/DDBJ databases">
        <title>Description of novel Chryseobacterium sp. strain C-2.</title>
        <authorList>
            <person name="Saticioglu I.B."/>
        </authorList>
    </citation>
    <scope>NUCLEOTIDE SEQUENCE</scope>
    <source>
        <strain evidence="2">C-2</strain>
    </source>
</reference>
<sequence length="181" mass="21730">MKKIIINILKYSTLVFLFWILIIVTRVYGGDYCTTVYNIFIIPFIIILAIINIITLYIIDFTRKIYKITNYVLLSLVFIFSVHIFFNYLNSEKELKQKFLVDDNRLSVYLYKNKTFEIIANSPHVTCHYFGKYNLENNYLIFDEEITKKKTYQISKKYKFNIIKKEFESVEEGFPNLIQDN</sequence>
<reference evidence="4" key="2">
    <citation type="submission" date="2023-07" db="EMBL/GenBank/DDBJ databases">
        <title>Description of novel Chryseobacterium sp. strain C-2.</title>
        <authorList>
            <person name="Saticioglu I.B."/>
        </authorList>
    </citation>
    <scope>NUCLEOTIDE SEQUENCE [LARGE SCALE GENOMIC DNA]</scope>
    <source>
        <strain evidence="4">C-2</strain>
    </source>
</reference>
<name>A0A9Q3URY8_9FLAO</name>
<dbReference type="EMBL" id="JAJJML010000001">
    <property type="protein sequence ID" value="MCC9033282.1"/>
    <property type="molecule type" value="Genomic_DNA"/>
</dbReference>
<keyword evidence="1" id="KW-0472">Membrane</keyword>
<keyword evidence="1" id="KW-0812">Transmembrane</keyword>
<keyword evidence="4" id="KW-1185">Reference proteome</keyword>
<organism evidence="3 5">
    <name type="scientific">Chryseobacterium muglaense</name>
    <dbReference type="NCBI Taxonomy" id="2893752"/>
    <lineage>
        <taxon>Bacteria</taxon>
        <taxon>Pseudomonadati</taxon>
        <taxon>Bacteroidota</taxon>
        <taxon>Flavobacteriia</taxon>
        <taxon>Flavobacteriales</taxon>
        <taxon>Weeksellaceae</taxon>
        <taxon>Chryseobacterium group</taxon>
        <taxon>Chryseobacterium</taxon>
    </lineage>
</organism>
<dbReference type="Proteomes" id="UP000603715">
    <property type="component" value="Unassembled WGS sequence"/>
</dbReference>
<dbReference type="RefSeq" id="WP_191178719.1">
    <property type="nucleotide sequence ID" value="NZ_JACXXP010000004.1"/>
</dbReference>
<keyword evidence="1" id="KW-1133">Transmembrane helix</keyword>
<evidence type="ECO:0000313" key="3">
    <source>
        <dbReference type="EMBL" id="MCC9033282.1"/>
    </source>
</evidence>
<evidence type="ECO:0000313" key="4">
    <source>
        <dbReference type="Proteomes" id="UP000603715"/>
    </source>
</evidence>
<evidence type="ECO:0000313" key="2">
    <source>
        <dbReference type="EMBL" id="MBD3904146.1"/>
    </source>
</evidence>
<dbReference type="EMBL" id="JACXXP010000004">
    <property type="protein sequence ID" value="MBD3904146.1"/>
    <property type="molecule type" value="Genomic_DNA"/>
</dbReference>
<dbReference type="Proteomes" id="UP001107960">
    <property type="component" value="Unassembled WGS sequence"/>
</dbReference>
<reference evidence="3" key="1">
    <citation type="submission" date="2021-11" db="EMBL/GenBank/DDBJ databases">
        <title>Description of novel Chryseobacterium species.</title>
        <authorList>
            <person name="Saticioglu I.B."/>
            <person name="Ay H."/>
            <person name="Altun S."/>
            <person name="Duman M."/>
        </authorList>
    </citation>
    <scope>NUCLEOTIDE SEQUENCE</scope>
    <source>
        <strain evidence="3">C-39</strain>
    </source>
</reference>
<accession>A0A9Q3URY8</accession>